<name>A0ABT0RPA7_9SPHN</name>
<organism evidence="3 4">
    <name type="scientific">Sphingomonas alba</name>
    <dbReference type="NCBI Taxonomy" id="2908208"/>
    <lineage>
        <taxon>Bacteria</taxon>
        <taxon>Pseudomonadati</taxon>
        <taxon>Pseudomonadota</taxon>
        <taxon>Alphaproteobacteria</taxon>
        <taxon>Sphingomonadales</taxon>
        <taxon>Sphingomonadaceae</taxon>
        <taxon>Sphingomonas</taxon>
    </lineage>
</organism>
<dbReference type="Proteomes" id="UP001165363">
    <property type="component" value="Unassembled WGS sequence"/>
</dbReference>
<protein>
    <submittedName>
        <fullName evidence="3">Pyridoxamine 5'-phosphate oxidase family protein</fullName>
    </submittedName>
</protein>
<keyword evidence="4" id="KW-1185">Reference proteome</keyword>
<dbReference type="InterPro" id="IPR011576">
    <property type="entry name" value="Pyridox_Oxase_N"/>
</dbReference>
<feature type="domain" description="Pyridoxamine 5'-phosphate oxidase N-terminal" evidence="2">
    <location>
        <begin position="3"/>
        <end position="107"/>
    </location>
</feature>
<comment type="caution">
    <text evidence="3">The sequence shown here is derived from an EMBL/GenBank/DDBJ whole genome shotgun (WGS) entry which is preliminary data.</text>
</comment>
<sequence length="168" mass="18649">MEQMASEILDAHRIMAVSTLRPDGWPQTTVVGYANDGVLLYFLISRASQKFANIQRDDRISIAVATEPDDYHNIKAVYAGAHASEVTDPKQRQRAWELLMQRHPNLSEFDLPDAAKAAMMRAPCKYVSILDFTKGVGHTDNLVVSTPGLSIMEAAKDNDWGYLPITGD</sequence>
<gene>
    <name evidence="3" type="ORF">LZ536_11270</name>
</gene>
<dbReference type="PANTHER" id="PTHR35176:SF6">
    <property type="entry name" value="HEME OXYGENASE HI_0854-RELATED"/>
    <property type="match status" value="1"/>
</dbReference>
<dbReference type="EMBL" id="JAMGBD010000002">
    <property type="protein sequence ID" value="MCL6684473.1"/>
    <property type="molecule type" value="Genomic_DNA"/>
</dbReference>
<evidence type="ECO:0000313" key="4">
    <source>
        <dbReference type="Proteomes" id="UP001165363"/>
    </source>
</evidence>
<accession>A0ABT0RPA7</accession>
<evidence type="ECO:0000313" key="3">
    <source>
        <dbReference type="EMBL" id="MCL6684473.1"/>
    </source>
</evidence>
<evidence type="ECO:0000259" key="2">
    <source>
        <dbReference type="Pfam" id="PF01243"/>
    </source>
</evidence>
<dbReference type="Gene3D" id="2.30.110.10">
    <property type="entry name" value="Electron Transport, Fmn-binding Protein, Chain A"/>
    <property type="match status" value="1"/>
</dbReference>
<evidence type="ECO:0000256" key="1">
    <source>
        <dbReference type="ARBA" id="ARBA00023002"/>
    </source>
</evidence>
<proteinExistence type="predicted"/>
<dbReference type="InterPro" id="IPR052019">
    <property type="entry name" value="F420H2_bilvrd_red/Heme_oxyg"/>
</dbReference>
<reference evidence="3" key="1">
    <citation type="submission" date="2022-05" db="EMBL/GenBank/DDBJ databases">
        <authorList>
            <person name="Jo J.-H."/>
            <person name="Im W.-T."/>
        </authorList>
    </citation>
    <scope>NUCLEOTIDE SEQUENCE</scope>
    <source>
        <strain evidence="3">SE158</strain>
    </source>
</reference>
<keyword evidence="1" id="KW-0560">Oxidoreductase</keyword>
<dbReference type="PANTHER" id="PTHR35176">
    <property type="entry name" value="HEME OXYGENASE HI_0854-RELATED"/>
    <property type="match status" value="1"/>
</dbReference>
<dbReference type="Pfam" id="PF01243">
    <property type="entry name" value="PNPOx_N"/>
    <property type="match status" value="1"/>
</dbReference>
<dbReference type="InterPro" id="IPR012349">
    <property type="entry name" value="Split_barrel_FMN-bd"/>
</dbReference>
<dbReference type="RefSeq" id="WP_249848880.1">
    <property type="nucleotide sequence ID" value="NZ_JAMGBD010000002.1"/>
</dbReference>
<dbReference type="SUPFAM" id="SSF50475">
    <property type="entry name" value="FMN-binding split barrel"/>
    <property type="match status" value="1"/>
</dbReference>